<accession>A0A1G2C9K0</accession>
<comment type="caution">
    <text evidence="1">The sequence shown here is derived from an EMBL/GenBank/DDBJ whole genome shotgun (WGS) entry which is preliminary data.</text>
</comment>
<gene>
    <name evidence="1" type="ORF">A2128_00370</name>
</gene>
<dbReference type="AlphaFoldDB" id="A0A1G2C9K0"/>
<organism evidence="1 2">
    <name type="scientific">Candidatus Liptonbacteria bacterium GWC1_60_9</name>
    <dbReference type="NCBI Taxonomy" id="1798645"/>
    <lineage>
        <taxon>Bacteria</taxon>
        <taxon>Candidatus Liptoniibacteriota</taxon>
    </lineage>
</organism>
<name>A0A1G2C9K0_9BACT</name>
<dbReference type="SUPFAM" id="SSF52540">
    <property type="entry name" value="P-loop containing nucleoside triphosphate hydrolases"/>
    <property type="match status" value="1"/>
</dbReference>
<evidence type="ECO:0000313" key="2">
    <source>
        <dbReference type="Proteomes" id="UP000176349"/>
    </source>
</evidence>
<evidence type="ECO:0000313" key="1">
    <source>
        <dbReference type="EMBL" id="OGY97459.1"/>
    </source>
</evidence>
<protein>
    <submittedName>
        <fullName evidence="1">Uncharacterized protein</fullName>
    </submittedName>
</protein>
<dbReference type="Proteomes" id="UP000176349">
    <property type="component" value="Unassembled WGS sequence"/>
</dbReference>
<reference evidence="1 2" key="1">
    <citation type="journal article" date="2016" name="Nat. Commun.">
        <title>Thousands of microbial genomes shed light on interconnected biogeochemical processes in an aquifer system.</title>
        <authorList>
            <person name="Anantharaman K."/>
            <person name="Brown C.T."/>
            <person name="Hug L.A."/>
            <person name="Sharon I."/>
            <person name="Castelle C.J."/>
            <person name="Probst A.J."/>
            <person name="Thomas B.C."/>
            <person name="Singh A."/>
            <person name="Wilkins M.J."/>
            <person name="Karaoz U."/>
            <person name="Brodie E.L."/>
            <person name="Williams K.H."/>
            <person name="Hubbard S.S."/>
            <person name="Banfield J.F."/>
        </authorList>
    </citation>
    <scope>NUCLEOTIDE SEQUENCE [LARGE SCALE GENOMIC DNA]</scope>
</reference>
<proteinExistence type="predicted"/>
<sequence>MIIVLYGTDAYRRVGRAGWWMEEYRKKHGLSPALRLDMADEAALPALREFFAGVSLFDPFKLAVLRNTFGSPDAPALAKFLKDQAEQSENVIIVSEEKKPSAAFAFLLKAQRCEVFDAPTGPELQAFVKQEAARRGIGLEPAALCAIVHASGGNTWWIATELDRAALLGVPTIVLRDLPELDLEAADVEGLLYELSSFSRSARLAALEKFFRRRHDPAMVFNRLAYRDAKKLPVFADYDVLVKSGKLDYEEALLALAIA</sequence>
<dbReference type="EMBL" id="MHKV01000009">
    <property type="protein sequence ID" value="OGY97459.1"/>
    <property type="molecule type" value="Genomic_DNA"/>
</dbReference>
<dbReference type="InterPro" id="IPR027417">
    <property type="entry name" value="P-loop_NTPase"/>
</dbReference>